<dbReference type="RefSeq" id="WP_406765460.1">
    <property type="nucleotide sequence ID" value="NZ_JBJHZY010000002.1"/>
</dbReference>
<sequence>MKFLIVALIGALASILANKGVAVFNDGLRPIVPEYLEGRMDKKAIAATSFALGFGLVIGFGIPVSIAASIILIHSILLGTDIIGTWSPDGKKGMVISGVVGAVYGIGIVAGLQFIVNIFKLLPINFLPQLGQVGTPIVAAFAAFPAIVVAYQYGILKGGITLVISFLVRQYVQYYGKFKIGSGAVALSPEGMALLAGMIIMLIFAMNEKVDPNATTVDLTAIFSERVKKIKKNLPYLAAIGGLIAAATSYGIVAGDPISLNLLAKGQHLEAAMTAFARGIGFIPLVATTAIATGVYGPAGMTFVFVVGLLVKNPILAFVLGGVVISAEVMLLDILAKMLDKFPGVRKCGDNIRTAMSKLLEIALLVGGMMAAQAMAPGLGLFVVAGIYVLNQTAKKPIVSMAVGPVGAIFVGILVNVLAVLGLYWK</sequence>
<feature type="transmembrane region" description="Helical" evidence="1">
    <location>
        <begin position="234"/>
        <end position="254"/>
    </location>
</feature>
<feature type="transmembrane region" description="Helical" evidence="1">
    <location>
        <begin position="94"/>
        <end position="116"/>
    </location>
</feature>
<feature type="transmembrane region" description="Helical" evidence="1">
    <location>
        <begin position="362"/>
        <end position="390"/>
    </location>
</feature>
<feature type="transmembrane region" description="Helical" evidence="1">
    <location>
        <begin position="402"/>
        <end position="425"/>
    </location>
</feature>
<proteinExistence type="predicted"/>
<accession>A0ABW8TVR3</accession>
<protein>
    <submittedName>
        <fullName evidence="2">YhfT family protein</fullName>
    </submittedName>
</protein>
<evidence type="ECO:0000256" key="1">
    <source>
        <dbReference type="SAM" id="Phobius"/>
    </source>
</evidence>
<dbReference type="EMBL" id="JBJHZY010000002">
    <property type="protein sequence ID" value="MFL0268838.1"/>
    <property type="molecule type" value="Genomic_DNA"/>
</dbReference>
<reference evidence="2 3" key="1">
    <citation type="submission" date="2024-11" db="EMBL/GenBank/DDBJ databases">
        <authorList>
            <person name="Heng Y.C."/>
            <person name="Lim A.C.H."/>
            <person name="Lee J.K.Y."/>
            <person name="Kittelmann S."/>
        </authorList>
    </citation>
    <scope>NUCLEOTIDE SEQUENCE [LARGE SCALE GENOMIC DNA]</scope>
    <source>
        <strain evidence="2 3">WILCCON 0202</strain>
    </source>
</reference>
<keyword evidence="1" id="KW-0472">Membrane</keyword>
<feature type="transmembrane region" description="Helical" evidence="1">
    <location>
        <begin position="136"/>
        <end position="168"/>
    </location>
</feature>
<dbReference type="Pfam" id="PF10797">
    <property type="entry name" value="YhfT"/>
    <property type="match status" value="1"/>
</dbReference>
<keyword evidence="1" id="KW-1133">Transmembrane helix</keyword>
<organism evidence="2 3">
    <name type="scientific">Candidatus Clostridium radicumherbarum</name>
    <dbReference type="NCBI Taxonomy" id="3381662"/>
    <lineage>
        <taxon>Bacteria</taxon>
        <taxon>Bacillati</taxon>
        <taxon>Bacillota</taxon>
        <taxon>Clostridia</taxon>
        <taxon>Eubacteriales</taxon>
        <taxon>Clostridiaceae</taxon>
        <taxon>Clostridium</taxon>
    </lineage>
</organism>
<comment type="caution">
    <text evidence="2">The sequence shown here is derived from an EMBL/GenBank/DDBJ whole genome shotgun (WGS) entry which is preliminary data.</text>
</comment>
<evidence type="ECO:0000313" key="3">
    <source>
        <dbReference type="Proteomes" id="UP001623661"/>
    </source>
</evidence>
<gene>
    <name evidence="2" type="ORF">ACJDUH_12115</name>
</gene>
<dbReference type="InterPro" id="IPR019733">
    <property type="entry name" value="Uncharacterised_YhfT"/>
</dbReference>
<keyword evidence="1" id="KW-0812">Transmembrane</keyword>
<feature type="transmembrane region" description="Helical" evidence="1">
    <location>
        <begin position="315"/>
        <end position="336"/>
    </location>
</feature>
<evidence type="ECO:0000313" key="2">
    <source>
        <dbReference type="EMBL" id="MFL0268838.1"/>
    </source>
</evidence>
<name>A0ABW8TVR3_9CLOT</name>
<feature type="transmembrane region" description="Helical" evidence="1">
    <location>
        <begin position="275"/>
        <end position="295"/>
    </location>
</feature>
<dbReference type="Proteomes" id="UP001623661">
    <property type="component" value="Unassembled WGS sequence"/>
</dbReference>
<feature type="transmembrane region" description="Helical" evidence="1">
    <location>
        <begin position="46"/>
        <end position="73"/>
    </location>
</feature>
<keyword evidence="3" id="KW-1185">Reference proteome</keyword>
<feature type="transmembrane region" description="Helical" evidence="1">
    <location>
        <begin position="180"/>
        <end position="206"/>
    </location>
</feature>